<comment type="caution">
    <text evidence="2">The sequence shown here is derived from an EMBL/GenBank/DDBJ whole genome shotgun (WGS) entry which is preliminary data.</text>
</comment>
<protein>
    <submittedName>
        <fullName evidence="2">Uncharacterized protein</fullName>
    </submittedName>
</protein>
<evidence type="ECO:0000313" key="2">
    <source>
        <dbReference type="EMBL" id="MCE3215041.1"/>
    </source>
</evidence>
<gene>
    <name evidence="2" type="ORF">HAX54_000600</name>
</gene>
<reference evidence="2 3" key="1">
    <citation type="journal article" date="2021" name="BMC Genomics">
        <title>Datura genome reveals duplications of psychoactive alkaloid biosynthetic genes and high mutation rate following tissue culture.</title>
        <authorList>
            <person name="Rajewski A."/>
            <person name="Carter-House D."/>
            <person name="Stajich J."/>
            <person name="Litt A."/>
        </authorList>
    </citation>
    <scope>NUCLEOTIDE SEQUENCE [LARGE SCALE GENOMIC DNA]</scope>
    <source>
        <strain evidence="2">AR-01</strain>
    </source>
</reference>
<feature type="region of interest" description="Disordered" evidence="1">
    <location>
        <begin position="20"/>
        <end position="39"/>
    </location>
</feature>
<evidence type="ECO:0000256" key="1">
    <source>
        <dbReference type="SAM" id="MobiDB-lite"/>
    </source>
</evidence>
<name>A0ABS8WSB0_DATST</name>
<dbReference type="Proteomes" id="UP000823775">
    <property type="component" value="Unassembled WGS sequence"/>
</dbReference>
<proteinExistence type="predicted"/>
<evidence type="ECO:0000313" key="3">
    <source>
        <dbReference type="Proteomes" id="UP000823775"/>
    </source>
</evidence>
<organism evidence="2 3">
    <name type="scientific">Datura stramonium</name>
    <name type="common">Jimsonweed</name>
    <name type="synonym">Common thornapple</name>
    <dbReference type="NCBI Taxonomy" id="4076"/>
    <lineage>
        <taxon>Eukaryota</taxon>
        <taxon>Viridiplantae</taxon>
        <taxon>Streptophyta</taxon>
        <taxon>Embryophyta</taxon>
        <taxon>Tracheophyta</taxon>
        <taxon>Spermatophyta</taxon>
        <taxon>Magnoliopsida</taxon>
        <taxon>eudicotyledons</taxon>
        <taxon>Gunneridae</taxon>
        <taxon>Pentapetalae</taxon>
        <taxon>asterids</taxon>
        <taxon>lamiids</taxon>
        <taxon>Solanales</taxon>
        <taxon>Solanaceae</taxon>
        <taxon>Solanoideae</taxon>
        <taxon>Datureae</taxon>
        <taxon>Datura</taxon>
    </lineage>
</organism>
<dbReference type="EMBL" id="JACEIK010010188">
    <property type="protein sequence ID" value="MCE3215041.1"/>
    <property type="molecule type" value="Genomic_DNA"/>
</dbReference>
<sequence>MIEMQWKFGLRLPKCGSRIRMTSERTPRPCTTKQSDPTNKDATEYLARLENSQMIIIPGFASTIATGFGDLRVYELRVLVLGRPYAALKANMRKVMSDVQRLQPDLRIFDAPLPKNRNFKG</sequence>
<accession>A0ABS8WSB0</accession>
<keyword evidence="3" id="KW-1185">Reference proteome</keyword>